<dbReference type="SMART" id="SM00451">
    <property type="entry name" value="ZnF_U1"/>
    <property type="match status" value="1"/>
</dbReference>
<dbReference type="PROSITE" id="PS50102">
    <property type="entry name" value="RRM"/>
    <property type="match status" value="1"/>
</dbReference>
<dbReference type="InterPro" id="IPR012337">
    <property type="entry name" value="RNaseH-like_sf"/>
</dbReference>
<evidence type="ECO:0000313" key="4">
    <source>
        <dbReference type="EnsemblMetazoa" id="XP_030827966"/>
    </source>
</evidence>
<dbReference type="Pfam" id="PF05699">
    <property type="entry name" value="Dimer_Tnp_hAT"/>
    <property type="match status" value="1"/>
</dbReference>
<feature type="compositionally biased region" description="Polar residues" evidence="2">
    <location>
        <begin position="627"/>
        <end position="638"/>
    </location>
</feature>
<evidence type="ECO:0000313" key="5">
    <source>
        <dbReference type="Proteomes" id="UP000007110"/>
    </source>
</evidence>
<feature type="compositionally biased region" description="Polar residues" evidence="2">
    <location>
        <begin position="1313"/>
        <end position="1332"/>
    </location>
</feature>
<dbReference type="PANTHER" id="PTHR46880">
    <property type="entry name" value="RAS-ASSOCIATING DOMAIN-CONTAINING PROTEIN"/>
    <property type="match status" value="1"/>
</dbReference>
<dbReference type="SMART" id="SM00360">
    <property type="entry name" value="RRM"/>
    <property type="match status" value="1"/>
</dbReference>
<dbReference type="GO" id="GO:0008270">
    <property type="term" value="F:zinc ion binding"/>
    <property type="evidence" value="ECO:0007669"/>
    <property type="project" value="InterPro"/>
</dbReference>
<dbReference type="Gene3D" id="3.30.70.330">
    <property type="match status" value="1"/>
</dbReference>
<dbReference type="GO" id="GO:0046983">
    <property type="term" value="F:protein dimerization activity"/>
    <property type="evidence" value="ECO:0007669"/>
    <property type="project" value="InterPro"/>
</dbReference>
<evidence type="ECO:0000256" key="1">
    <source>
        <dbReference type="PROSITE-ProRule" id="PRU00176"/>
    </source>
</evidence>
<dbReference type="SUPFAM" id="SSF81301">
    <property type="entry name" value="Nucleotidyltransferase"/>
    <property type="match status" value="1"/>
</dbReference>
<dbReference type="SUPFAM" id="SSF54928">
    <property type="entry name" value="RNA-binding domain, RBD"/>
    <property type="match status" value="1"/>
</dbReference>
<dbReference type="Pfam" id="PF22600">
    <property type="entry name" value="MTPAP-like_central"/>
    <property type="match status" value="1"/>
</dbReference>
<accession>A0A7M7MXA8</accession>
<dbReference type="Gene3D" id="3.30.460.10">
    <property type="entry name" value="Beta Polymerase, domain 2"/>
    <property type="match status" value="1"/>
</dbReference>
<dbReference type="GeneID" id="105437981"/>
<dbReference type="InterPro" id="IPR035979">
    <property type="entry name" value="RBD_domain_sf"/>
</dbReference>
<reference evidence="4" key="2">
    <citation type="submission" date="2021-01" db="UniProtKB">
        <authorList>
            <consortium name="EnsemblMetazoa"/>
        </authorList>
    </citation>
    <scope>IDENTIFICATION</scope>
</reference>
<organism evidence="4 5">
    <name type="scientific">Strongylocentrotus purpuratus</name>
    <name type="common">Purple sea urchin</name>
    <dbReference type="NCBI Taxonomy" id="7668"/>
    <lineage>
        <taxon>Eukaryota</taxon>
        <taxon>Metazoa</taxon>
        <taxon>Echinodermata</taxon>
        <taxon>Eleutherozoa</taxon>
        <taxon>Echinozoa</taxon>
        <taxon>Echinoidea</taxon>
        <taxon>Euechinoidea</taxon>
        <taxon>Echinacea</taxon>
        <taxon>Camarodonta</taxon>
        <taxon>Echinidea</taxon>
        <taxon>Strongylocentrotidae</taxon>
        <taxon>Strongylocentrotus</taxon>
    </lineage>
</organism>
<dbReference type="Proteomes" id="UP000007110">
    <property type="component" value="Unassembled WGS sequence"/>
</dbReference>
<dbReference type="InterPro" id="IPR008906">
    <property type="entry name" value="HATC_C_dom"/>
</dbReference>
<keyword evidence="1" id="KW-0694">RNA-binding</keyword>
<dbReference type="InterPro" id="IPR043519">
    <property type="entry name" value="NT_sf"/>
</dbReference>
<dbReference type="GO" id="GO:0003723">
    <property type="term" value="F:RNA binding"/>
    <property type="evidence" value="ECO:0007669"/>
    <property type="project" value="UniProtKB-UniRule"/>
</dbReference>
<feature type="compositionally biased region" description="Low complexity" evidence="2">
    <location>
        <begin position="601"/>
        <end position="613"/>
    </location>
</feature>
<dbReference type="InterPro" id="IPR036236">
    <property type="entry name" value="Znf_C2H2_sf"/>
</dbReference>
<dbReference type="KEGG" id="spu:105437981"/>
<protein>
    <recommendedName>
        <fullName evidence="3">RRM domain-containing protein</fullName>
    </recommendedName>
</protein>
<dbReference type="Gene3D" id="3.30.160.60">
    <property type="entry name" value="Classic Zinc Finger"/>
    <property type="match status" value="1"/>
</dbReference>
<feature type="region of interest" description="Disordered" evidence="2">
    <location>
        <begin position="467"/>
        <end position="638"/>
    </location>
</feature>
<proteinExistence type="predicted"/>
<dbReference type="InParanoid" id="A0A7M7MXA8"/>
<dbReference type="CDD" id="cd05402">
    <property type="entry name" value="NT_PAP_TUTase"/>
    <property type="match status" value="1"/>
</dbReference>
<dbReference type="InterPro" id="IPR054708">
    <property type="entry name" value="MTPAP-like_central"/>
</dbReference>
<evidence type="ECO:0000259" key="3">
    <source>
        <dbReference type="PROSITE" id="PS50102"/>
    </source>
</evidence>
<feature type="region of interest" description="Disordered" evidence="2">
    <location>
        <begin position="252"/>
        <end position="272"/>
    </location>
</feature>
<dbReference type="InterPro" id="IPR000504">
    <property type="entry name" value="RRM_dom"/>
</dbReference>
<name>A0A7M7MXA8_STRPU</name>
<feature type="domain" description="RRM" evidence="3">
    <location>
        <begin position="53"/>
        <end position="135"/>
    </location>
</feature>
<dbReference type="Gene3D" id="1.10.1410.10">
    <property type="match status" value="1"/>
</dbReference>
<dbReference type="InterPro" id="IPR012677">
    <property type="entry name" value="Nucleotide-bd_a/b_plait_sf"/>
</dbReference>
<feature type="region of interest" description="Disordered" evidence="2">
    <location>
        <begin position="1303"/>
        <end position="1332"/>
    </location>
</feature>
<dbReference type="SUPFAM" id="SSF81631">
    <property type="entry name" value="PAP/OAS1 substrate-binding domain"/>
    <property type="match status" value="1"/>
</dbReference>
<feature type="compositionally biased region" description="Basic and acidic residues" evidence="2">
    <location>
        <begin position="481"/>
        <end position="501"/>
    </location>
</feature>
<dbReference type="SUPFAM" id="SSF57667">
    <property type="entry name" value="beta-beta-alpha zinc fingers"/>
    <property type="match status" value="1"/>
</dbReference>
<sequence length="1332" mass="148886">MEHETITSRGKSFYCDICHVKIVTGKAVEDHVQGKKHQRLIAIQASRQKQAECSIFVGGLTKLVSELELSDYFSKFGSVAQVIVDKDKGKYAIVEFSQKEDAEKAAEEEKQKMNGKKITVRPRENKPFALKGKQQASAGKKAKTAREKEMDNVLEGLLEAEDVCSQMTALVEETCLDQSDLQLRYLICDLLQEVFVEMFPKCRVFPYGSSVSGFGVKGCDLDLQIDLGRDSEQYKYKFASMFPDEDDMETNEEMAAGTSDADGTSSEQPETSNMTHEEILQILCRLLKQCVPSCQHVRVIPSSRRPVIKFIHKESGLHCDLSLDNRLALRNTELLHFYSSLDERVRPLVCCLRQWAKHQQLSVNQQGPGPKMTNYALTLLVIHYLQNTQPTLLPTIHQLRELAGPDESTIIAGWDCSFTTDASKVSCLDNTETIDRTKRKRDEELAKSAKQCKFLECFMKKRCPSSENVSRIKHNHPSSLQDDHEAQPGEKAESASKHDDDGSTPPPLAASSSATSSQQPQMTKSASQQRDDGASPPLAASSSATSSQQPQMTKSASKHDDDGSTPPPLAASSSATSFQQPQMTKSASKHDDDGSTPPPLAASSSATSSQQPQMIKSLSHPHDDCASSHSANATRRTKSSTVDSWGYDWLKYNEHNGYVSKVWCSVCRNARHRGTKVSMHPGQAQICDNDAYIVGTSNVKKDTSKSHSRSKFHLSAVQATLPLVEKSKLAQQFQTMQDRTKAKMSKLFDIAYMVAHCEQPFTMYKQFVLLEKKHGVDLGVTYINDAACRTFIHHIAATMREDLEKLFGQEPFYFSLLFDGSTDKSISEKEVVSIKLIEDGIPKIKVLGIAEPERCDAPTVEQAIRKLCEDHNLNLKNGFVASAADGAAVNFGERSGILTRFQREDAPWLIKMHCIAHRLELALKDAFKNTYYVLIDELMMQMYYIYRRSAKKWREVKAVASALNKHVVKPSRSQGTRWVDHRRKALKCLATNYHCIVSQFEEQASGQRKDISPADAAKMKGFLKMLKSSKLHMSSYRDMVEYLAELSLGFQRDDLPVSSVGRNILVAQAGLKRMEEKPGPHLRTVLAAATEAVNEEEAEESPTFSFQDVKLKVTKKDVVDFQASKVKVLKSVSTCLETRLADFGDDPIIKAAKILDPIGYPSDVQEAVDFGIDEIHTLCDHFRPLLMAKGCEVELVEVEWMKLRQEAKKEKFQDLWKNVLVHQGDVYPNLCHIIRILLVLPTSTAQVERQFSTIKRCQGDWRLSLSTATITDLLRISNEGPAPEEYNPEAAVQHWFVTSNASRRPSVQPYGSRVTTPQATDWSASESDGSSD</sequence>
<reference evidence="5" key="1">
    <citation type="submission" date="2015-02" db="EMBL/GenBank/DDBJ databases">
        <title>Genome sequencing for Strongylocentrotus purpuratus.</title>
        <authorList>
            <person name="Murali S."/>
            <person name="Liu Y."/>
            <person name="Vee V."/>
            <person name="English A."/>
            <person name="Wang M."/>
            <person name="Skinner E."/>
            <person name="Han Y."/>
            <person name="Muzny D.M."/>
            <person name="Worley K.C."/>
            <person name="Gibbs R.A."/>
        </authorList>
    </citation>
    <scope>NUCLEOTIDE SEQUENCE</scope>
</reference>
<feature type="compositionally biased region" description="Polar residues" evidence="2">
    <location>
        <begin position="261"/>
        <end position="272"/>
    </location>
</feature>
<keyword evidence="5" id="KW-1185">Reference proteome</keyword>
<dbReference type="EnsemblMetazoa" id="XM_030972106">
    <property type="protein sequence ID" value="XP_030827966"/>
    <property type="gene ID" value="LOC105437981"/>
</dbReference>
<feature type="compositionally biased region" description="Low complexity" evidence="2">
    <location>
        <begin position="509"/>
        <end position="523"/>
    </location>
</feature>
<evidence type="ECO:0000256" key="2">
    <source>
        <dbReference type="SAM" id="MobiDB-lite"/>
    </source>
</evidence>
<dbReference type="RefSeq" id="XP_030827966.1">
    <property type="nucleotide sequence ID" value="XM_030972106.1"/>
</dbReference>
<dbReference type="SUPFAM" id="SSF53098">
    <property type="entry name" value="Ribonuclease H-like"/>
    <property type="match status" value="1"/>
</dbReference>
<dbReference type="Pfam" id="PF00076">
    <property type="entry name" value="RRM_1"/>
    <property type="match status" value="1"/>
</dbReference>
<dbReference type="OrthoDB" id="2274644at2759"/>
<feature type="compositionally biased region" description="Low complexity" evidence="2">
    <location>
        <begin position="534"/>
        <end position="551"/>
    </location>
</feature>
<dbReference type="FunCoup" id="A0A7M7MXA8">
    <property type="interactions" value="554"/>
</dbReference>
<dbReference type="PANTHER" id="PTHR46880:SF9">
    <property type="entry name" value="ZINC FINGER PROTEIN 862"/>
    <property type="match status" value="1"/>
</dbReference>
<dbReference type="InterPro" id="IPR003604">
    <property type="entry name" value="Matrin/U1-like-C_Znf_C2H2"/>
</dbReference>